<dbReference type="InterPro" id="IPR002931">
    <property type="entry name" value="Transglutaminase-like"/>
</dbReference>
<dbReference type="SMART" id="SM00460">
    <property type="entry name" value="TGc"/>
    <property type="match status" value="1"/>
</dbReference>
<dbReference type="AlphaFoldDB" id="A0A379JIE8"/>
<dbReference type="PANTHER" id="PTHR33490:SF12">
    <property type="entry name" value="BLL5557 PROTEIN"/>
    <property type="match status" value="1"/>
</dbReference>
<dbReference type="SUPFAM" id="SSF54001">
    <property type="entry name" value="Cysteine proteinases"/>
    <property type="match status" value="1"/>
</dbReference>
<dbReference type="InterPro" id="IPR038765">
    <property type="entry name" value="Papain-like_cys_pep_sf"/>
</dbReference>
<dbReference type="EMBL" id="UGRY01000004">
    <property type="protein sequence ID" value="SUD48031.1"/>
    <property type="molecule type" value="Genomic_DNA"/>
</dbReference>
<dbReference type="PANTHER" id="PTHR33490">
    <property type="entry name" value="BLR5614 PROTEIN-RELATED"/>
    <property type="match status" value="1"/>
</dbReference>
<dbReference type="Gene3D" id="3.10.620.30">
    <property type="match status" value="1"/>
</dbReference>
<keyword evidence="3" id="KW-1185">Reference proteome</keyword>
<feature type="domain" description="Transglutaminase-like" evidence="1">
    <location>
        <begin position="148"/>
        <end position="208"/>
    </location>
</feature>
<dbReference type="STRING" id="1406858.GCA_000710895_03821"/>
<dbReference type="Pfam" id="PF01841">
    <property type="entry name" value="Transglut_core"/>
    <property type="match status" value="1"/>
</dbReference>
<gene>
    <name evidence="2" type="ORF">NCTC1934_05358</name>
</gene>
<name>A0A379JIE8_9NOCA</name>
<proteinExistence type="predicted"/>
<protein>
    <submittedName>
        <fullName evidence="2">Transglutaminase-like superfamily</fullName>
    </submittedName>
</protein>
<evidence type="ECO:0000313" key="2">
    <source>
        <dbReference type="EMBL" id="SUD48031.1"/>
    </source>
</evidence>
<evidence type="ECO:0000259" key="1">
    <source>
        <dbReference type="SMART" id="SM00460"/>
    </source>
</evidence>
<reference evidence="2 3" key="1">
    <citation type="submission" date="2018-06" db="EMBL/GenBank/DDBJ databases">
        <authorList>
            <consortium name="Pathogen Informatics"/>
            <person name="Doyle S."/>
        </authorList>
    </citation>
    <scope>NUCLEOTIDE SEQUENCE [LARGE SCALE GENOMIC DNA]</scope>
    <source>
        <strain evidence="2 3">NCTC1934</strain>
    </source>
</reference>
<evidence type="ECO:0000313" key="3">
    <source>
        <dbReference type="Proteomes" id="UP000255467"/>
    </source>
</evidence>
<dbReference type="Gene3D" id="2.60.40.2250">
    <property type="match status" value="1"/>
</dbReference>
<accession>A0A379JIE8</accession>
<sequence>MVSAHIDVRVHADTALEFQIAVARRPGIELAETLRFELDGRGVLAREISGSHGTRIHVLGARAGELRVRYRAVVSGTATPEPITDYDLALYLRPSRFAESDRLLGFAAAEFGLGIGDSGTADRVAEWVGTRIRYVTGSSGPSDGAVETLLGGAGVCRDFSHLVVALLRAVGVPARVAAVYAPGCVPMDFHSIAEAYVDGRWLALDPTGLAPRSTMVRIATGRDASDIAFLDNHGGDITVDGLRVDASVDGALPWDDRGRTVVLG</sequence>
<organism evidence="2 3">
    <name type="scientific">Nocardia otitidiscaviarum</name>
    <dbReference type="NCBI Taxonomy" id="1823"/>
    <lineage>
        <taxon>Bacteria</taxon>
        <taxon>Bacillati</taxon>
        <taxon>Actinomycetota</taxon>
        <taxon>Actinomycetes</taxon>
        <taxon>Mycobacteriales</taxon>
        <taxon>Nocardiaceae</taxon>
        <taxon>Nocardia</taxon>
    </lineage>
</organism>
<dbReference type="Proteomes" id="UP000255467">
    <property type="component" value="Unassembled WGS sequence"/>
</dbReference>